<gene>
    <name evidence="1" type="ORF">BJ138DRAFT_1156856</name>
</gene>
<sequence>MISFSRGILSLLVIYLSRCQYHAVAAARILDRTESTLIESLAVNCQFTFAGFSFDLCPLIQEPAIHVEVTGSGSAPKRVYEIDLKEYAEEDRSSATHCPLGTWICMTESSAAHSGSKSIAGKNVSGESYPSLDARRRVVLQHQTRARDSSSLSVRFLSGSSTGAVIEFACAPKSSGKLDFRGVSDHGVHSFFWSTKYACARDVGVPLGTVATSFDEDKTDEKDSGMETDPHHNDTDPDEKELMQIPESGNHSIPTIVAVTGVGVLVIAMLAYYPPKSLRSAVRKYTKSGRFRVGEINLVHWANEDMGFLDEEVGTMVNADNNDDLDGDDESIPLKPSPRQKSVRYYGSAQ</sequence>
<organism evidence="1 2">
    <name type="scientific">Hygrophoropsis aurantiaca</name>
    <dbReference type="NCBI Taxonomy" id="72124"/>
    <lineage>
        <taxon>Eukaryota</taxon>
        <taxon>Fungi</taxon>
        <taxon>Dikarya</taxon>
        <taxon>Basidiomycota</taxon>
        <taxon>Agaricomycotina</taxon>
        <taxon>Agaricomycetes</taxon>
        <taxon>Agaricomycetidae</taxon>
        <taxon>Boletales</taxon>
        <taxon>Coniophorineae</taxon>
        <taxon>Hygrophoropsidaceae</taxon>
        <taxon>Hygrophoropsis</taxon>
    </lineage>
</organism>
<name>A0ACB8A734_9AGAM</name>
<keyword evidence="2" id="KW-1185">Reference proteome</keyword>
<evidence type="ECO:0000313" key="2">
    <source>
        <dbReference type="Proteomes" id="UP000790377"/>
    </source>
</evidence>
<comment type="caution">
    <text evidence="1">The sequence shown here is derived from an EMBL/GenBank/DDBJ whole genome shotgun (WGS) entry which is preliminary data.</text>
</comment>
<accession>A0ACB8A734</accession>
<protein>
    <submittedName>
        <fullName evidence="1">Uncharacterized protein</fullName>
    </submittedName>
</protein>
<evidence type="ECO:0000313" key="1">
    <source>
        <dbReference type="EMBL" id="KAH7908806.1"/>
    </source>
</evidence>
<dbReference type="EMBL" id="MU267797">
    <property type="protein sequence ID" value="KAH7908806.1"/>
    <property type="molecule type" value="Genomic_DNA"/>
</dbReference>
<reference evidence="1" key="1">
    <citation type="journal article" date="2021" name="New Phytol.">
        <title>Evolutionary innovations through gain and loss of genes in the ectomycorrhizal Boletales.</title>
        <authorList>
            <person name="Wu G."/>
            <person name="Miyauchi S."/>
            <person name="Morin E."/>
            <person name="Kuo A."/>
            <person name="Drula E."/>
            <person name="Varga T."/>
            <person name="Kohler A."/>
            <person name="Feng B."/>
            <person name="Cao Y."/>
            <person name="Lipzen A."/>
            <person name="Daum C."/>
            <person name="Hundley H."/>
            <person name="Pangilinan J."/>
            <person name="Johnson J."/>
            <person name="Barry K."/>
            <person name="LaButti K."/>
            <person name="Ng V."/>
            <person name="Ahrendt S."/>
            <person name="Min B."/>
            <person name="Choi I.G."/>
            <person name="Park H."/>
            <person name="Plett J.M."/>
            <person name="Magnuson J."/>
            <person name="Spatafora J.W."/>
            <person name="Nagy L.G."/>
            <person name="Henrissat B."/>
            <person name="Grigoriev I.V."/>
            <person name="Yang Z.L."/>
            <person name="Xu J."/>
            <person name="Martin F.M."/>
        </authorList>
    </citation>
    <scope>NUCLEOTIDE SEQUENCE</scope>
    <source>
        <strain evidence="1">ATCC 28755</strain>
    </source>
</reference>
<proteinExistence type="predicted"/>
<dbReference type="Proteomes" id="UP000790377">
    <property type="component" value="Unassembled WGS sequence"/>
</dbReference>